<dbReference type="PANTHER" id="PTHR37534:SF46">
    <property type="entry name" value="ZN(II)2CYS6 TRANSCRIPTION FACTOR (EUROFUNG)"/>
    <property type="match status" value="1"/>
</dbReference>
<dbReference type="VEuPathDB" id="FungiDB:FOC4_g10008687"/>
<dbReference type="Gene3D" id="4.10.240.10">
    <property type="entry name" value="Zn(2)-C6 fungal-type DNA-binding domain"/>
    <property type="match status" value="1"/>
</dbReference>
<dbReference type="EMBL" id="MRCY01000003">
    <property type="protein sequence ID" value="RKL23922.1"/>
    <property type="molecule type" value="Genomic_DNA"/>
</dbReference>
<dbReference type="GO" id="GO:0008270">
    <property type="term" value="F:zinc ion binding"/>
    <property type="evidence" value="ECO:0007669"/>
    <property type="project" value="InterPro"/>
</dbReference>
<dbReference type="Pfam" id="PF00172">
    <property type="entry name" value="Zn_clus"/>
    <property type="match status" value="1"/>
</dbReference>
<sequence>MNESLKTPPSASTRRGGYTRQKRGCLTCRQRKKKCDQLYPICSHCLRLNLVCKREPPRSVLPSPGAATGGSEVTETRVVRTPSIDQQIKEVTQLCQPLGLSLEPGDANSKNLVGSRRVMLRYYTVTLAFLLTTNLENNCFLSGMCTEH</sequence>
<reference evidence="3 4" key="1">
    <citation type="journal article" date="2018" name="Sci. Rep.">
        <title>Characterisation of pathogen-specific regions and novel effector candidates in Fusarium oxysporum f. sp. cepae.</title>
        <authorList>
            <person name="Armitage A.D."/>
            <person name="Taylor A."/>
            <person name="Sobczyk M.K."/>
            <person name="Baxter L."/>
            <person name="Greenfield B.P."/>
            <person name="Bates H.J."/>
            <person name="Wilson F."/>
            <person name="Jackson A.C."/>
            <person name="Ott S."/>
            <person name="Harrison R.J."/>
            <person name="Clarkson J.P."/>
        </authorList>
    </citation>
    <scope>NUCLEOTIDE SEQUENCE [LARGE SCALE GENOMIC DNA]</scope>
    <source>
        <strain evidence="3 4">Fo_A28</strain>
    </source>
</reference>
<name>A0A420S3S7_FUSOX</name>
<evidence type="ECO:0000256" key="1">
    <source>
        <dbReference type="ARBA" id="ARBA00023242"/>
    </source>
</evidence>
<keyword evidence="1" id="KW-0539">Nucleus</keyword>
<dbReference type="PANTHER" id="PTHR37534">
    <property type="entry name" value="TRANSCRIPTIONAL ACTIVATOR PROTEIN UGA3"/>
    <property type="match status" value="1"/>
</dbReference>
<dbReference type="AlphaFoldDB" id="A0A420S3S7"/>
<dbReference type="VEuPathDB" id="FungiDB:FOC1_g10008656"/>
<comment type="caution">
    <text evidence="3">The sequence shown here is derived from an EMBL/GenBank/DDBJ whole genome shotgun (WGS) entry which is preliminary data.</text>
</comment>
<feature type="domain" description="Zn(2)-C6 fungal-type" evidence="2">
    <location>
        <begin position="24"/>
        <end position="54"/>
    </location>
</feature>
<evidence type="ECO:0000313" key="3">
    <source>
        <dbReference type="EMBL" id="RKL23922.1"/>
    </source>
</evidence>
<dbReference type="VEuPathDB" id="FungiDB:FOIG_05198"/>
<dbReference type="VEuPathDB" id="FungiDB:FOZG_12710"/>
<accession>A0A420S3S7</accession>
<evidence type="ECO:0000313" key="4">
    <source>
        <dbReference type="Proteomes" id="UP000285860"/>
    </source>
</evidence>
<dbReference type="SUPFAM" id="SSF57701">
    <property type="entry name" value="Zn2/Cys6 DNA-binding domain"/>
    <property type="match status" value="1"/>
</dbReference>
<gene>
    <name evidence="3" type="ORF">BFJ68_g1080</name>
</gene>
<protein>
    <recommendedName>
        <fullName evidence="2">Zn(2)-C6 fungal-type domain-containing protein</fullName>
    </recommendedName>
</protein>
<evidence type="ECO:0000259" key="2">
    <source>
        <dbReference type="PROSITE" id="PS50048"/>
    </source>
</evidence>
<dbReference type="SMART" id="SM00066">
    <property type="entry name" value="GAL4"/>
    <property type="match status" value="1"/>
</dbReference>
<proteinExistence type="predicted"/>
<dbReference type="PROSITE" id="PS50048">
    <property type="entry name" value="ZN2_CY6_FUNGAL_2"/>
    <property type="match status" value="1"/>
</dbReference>
<organism evidence="3 4">
    <name type="scientific">Fusarium oxysporum</name>
    <name type="common">Fusarium vascular wilt</name>
    <dbReference type="NCBI Taxonomy" id="5507"/>
    <lineage>
        <taxon>Eukaryota</taxon>
        <taxon>Fungi</taxon>
        <taxon>Dikarya</taxon>
        <taxon>Ascomycota</taxon>
        <taxon>Pezizomycotina</taxon>
        <taxon>Sordariomycetes</taxon>
        <taxon>Hypocreomycetidae</taxon>
        <taxon>Hypocreales</taxon>
        <taxon>Nectriaceae</taxon>
        <taxon>Fusarium</taxon>
        <taxon>Fusarium oxysporum species complex</taxon>
    </lineage>
</organism>
<dbReference type="InterPro" id="IPR001138">
    <property type="entry name" value="Zn2Cys6_DnaBD"/>
</dbReference>
<dbReference type="Proteomes" id="UP000285860">
    <property type="component" value="Unassembled WGS sequence"/>
</dbReference>
<dbReference type="InterPro" id="IPR036864">
    <property type="entry name" value="Zn2-C6_fun-type_DNA-bd_sf"/>
</dbReference>
<dbReference type="PROSITE" id="PS00463">
    <property type="entry name" value="ZN2_CY6_FUNGAL_1"/>
    <property type="match status" value="1"/>
</dbReference>
<dbReference type="CDD" id="cd00067">
    <property type="entry name" value="GAL4"/>
    <property type="match status" value="1"/>
</dbReference>
<dbReference type="GO" id="GO:0000981">
    <property type="term" value="F:DNA-binding transcription factor activity, RNA polymerase II-specific"/>
    <property type="evidence" value="ECO:0007669"/>
    <property type="project" value="InterPro"/>
</dbReference>